<dbReference type="RefSeq" id="WP_353565977.1">
    <property type="nucleotide sequence ID" value="NZ_BAABRI010000005.1"/>
</dbReference>
<gene>
    <name evidence="4" type="primary">frbC</name>
    <name evidence="4" type="ORF">Hsar01_01040</name>
</gene>
<dbReference type="Gene3D" id="3.20.20.70">
    <property type="entry name" value="Aldolase class I"/>
    <property type="match status" value="1"/>
</dbReference>
<evidence type="ECO:0000259" key="3">
    <source>
        <dbReference type="PROSITE" id="PS50991"/>
    </source>
</evidence>
<comment type="caution">
    <text evidence="4">The sequence shown here is derived from an EMBL/GenBank/DDBJ whole genome shotgun (WGS) entry which is preliminary data.</text>
</comment>
<name>A0ABP9UP81_9BACT</name>
<dbReference type="InterPro" id="IPR054691">
    <property type="entry name" value="LeuA/HCS_post-cat"/>
</dbReference>
<feature type="domain" description="Pyruvate carboxyltransferase" evidence="3">
    <location>
        <begin position="12"/>
        <end position="263"/>
    </location>
</feature>
<dbReference type="PROSITE" id="PS00816">
    <property type="entry name" value="AIPM_HOMOCIT_SYNTH_2"/>
    <property type="match status" value="1"/>
</dbReference>
<evidence type="ECO:0000313" key="5">
    <source>
        <dbReference type="Proteomes" id="UP001476282"/>
    </source>
</evidence>
<dbReference type="Gene3D" id="1.10.238.260">
    <property type="match status" value="1"/>
</dbReference>
<accession>A0ABP9UP81</accession>
<evidence type="ECO:0000256" key="2">
    <source>
        <dbReference type="ARBA" id="ARBA00022679"/>
    </source>
</evidence>
<organism evidence="4 5">
    <name type="scientific">Haloferula sargassicola</name>
    <dbReference type="NCBI Taxonomy" id="490096"/>
    <lineage>
        <taxon>Bacteria</taxon>
        <taxon>Pseudomonadati</taxon>
        <taxon>Verrucomicrobiota</taxon>
        <taxon>Verrucomicrobiia</taxon>
        <taxon>Verrucomicrobiales</taxon>
        <taxon>Verrucomicrobiaceae</taxon>
        <taxon>Haloferula</taxon>
    </lineage>
</organism>
<dbReference type="Pfam" id="PF00682">
    <property type="entry name" value="HMGL-like"/>
    <property type="match status" value="1"/>
</dbReference>
<dbReference type="PANTHER" id="PTHR42880:SF1">
    <property type="entry name" value="ISOPROPYLMALATE_HOMOCITRATE_CITRAMALATE SYNTHASE FAMILY PROTEIN"/>
    <property type="match status" value="1"/>
</dbReference>
<dbReference type="SUPFAM" id="SSF51569">
    <property type="entry name" value="Aldolase"/>
    <property type="match status" value="1"/>
</dbReference>
<protein>
    <submittedName>
        <fullName evidence="4">2-phosphonomethylmalate synthase</fullName>
    </submittedName>
</protein>
<dbReference type="PROSITE" id="PS50991">
    <property type="entry name" value="PYR_CT"/>
    <property type="match status" value="1"/>
</dbReference>
<dbReference type="PANTHER" id="PTHR42880">
    <property type="entry name" value="HOMOCITRATE SYNTHASE"/>
    <property type="match status" value="1"/>
</dbReference>
<evidence type="ECO:0000313" key="4">
    <source>
        <dbReference type="EMBL" id="GAA5481829.1"/>
    </source>
</evidence>
<keyword evidence="5" id="KW-1185">Reference proteome</keyword>
<dbReference type="InterPro" id="IPR013785">
    <property type="entry name" value="Aldolase_TIM"/>
</dbReference>
<dbReference type="Proteomes" id="UP001476282">
    <property type="component" value="Unassembled WGS sequence"/>
</dbReference>
<dbReference type="Pfam" id="PF22617">
    <property type="entry name" value="HCS_D2"/>
    <property type="match status" value="1"/>
</dbReference>
<reference evidence="4 5" key="1">
    <citation type="submission" date="2024-02" db="EMBL/GenBank/DDBJ databases">
        <title>Haloferula sargassicola NBRC 104335.</title>
        <authorList>
            <person name="Ichikawa N."/>
            <person name="Katano-Makiyama Y."/>
            <person name="Hidaka K."/>
        </authorList>
    </citation>
    <scope>NUCLEOTIDE SEQUENCE [LARGE SCALE GENOMIC DNA]</scope>
    <source>
        <strain evidence="4 5">NBRC 104335</strain>
    </source>
</reference>
<dbReference type="EMBL" id="BAABRI010000005">
    <property type="protein sequence ID" value="GAA5481829.1"/>
    <property type="molecule type" value="Genomic_DNA"/>
</dbReference>
<comment type="similarity">
    <text evidence="1">Belongs to the alpha-IPM synthase/homocitrate synthase family.</text>
</comment>
<sequence>MNPLAEIRKSRAWFVDTTLRDGEQAAGVGFSDADRVELARQLAAIGVRELEVGIPASGETARRQISEVAGAVPDLWLLAWCRARPDDLDAAAQCPVQGVHLSFPVSNIHLQAWRKNHAWVLRTLRDLTEDAAGRFDYVTVGTQDASRADRCFLADFCHAVAESPAIRLRLADTVGVLNPKLTEVMTRNVLKNLGGKLVEIHAHNDLGMATANTIVAWQNGAKCLSTTVNGLGERAGNACFAEVATALSVACHCDSGIELAGLGALSSFTAKATQRVLPAQAPVVGEAVFSHASGIHLTGLRRDRRTYEAFAPESVGHLPSRLYFGAQSGPGALREFAGGSGILLDPATLAETAERLREFCRRRHTVLSPNEAALMAADGLFTT</sequence>
<evidence type="ECO:0000256" key="1">
    <source>
        <dbReference type="ARBA" id="ARBA00006154"/>
    </source>
</evidence>
<dbReference type="InterPro" id="IPR000891">
    <property type="entry name" value="PYR_CT"/>
</dbReference>
<proteinExistence type="inferred from homology"/>
<dbReference type="InterPro" id="IPR002034">
    <property type="entry name" value="AIPM/Hcit_synth_CS"/>
</dbReference>
<keyword evidence="2" id="KW-0808">Transferase</keyword>